<keyword evidence="3" id="KW-1185">Reference proteome</keyword>
<dbReference type="RefSeq" id="WP_184301658.1">
    <property type="nucleotide sequence ID" value="NZ_JACHLP010000006.1"/>
</dbReference>
<evidence type="ECO:0000256" key="1">
    <source>
        <dbReference type="SAM" id="Phobius"/>
    </source>
</evidence>
<keyword evidence="1" id="KW-0812">Transmembrane</keyword>
<name>A0A840L891_9BURK</name>
<gene>
    <name evidence="2" type="ORF">HNP55_003318</name>
</gene>
<keyword evidence="1" id="KW-0472">Membrane</keyword>
<dbReference type="EMBL" id="JACHLP010000006">
    <property type="protein sequence ID" value="MBB4844774.1"/>
    <property type="molecule type" value="Genomic_DNA"/>
</dbReference>
<dbReference type="AlphaFoldDB" id="A0A840L891"/>
<feature type="transmembrane region" description="Helical" evidence="1">
    <location>
        <begin position="12"/>
        <end position="32"/>
    </location>
</feature>
<accession>A0A840L891</accession>
<sequence>MAMKPRARQSGEALILTLLVLVVLYLGFLYTMRYVMTDAQMAGNNLAQQKNTQSADIALRRLQTMVLQASNLVALEFSATGQAWYRTVAPGTAAPDAAYWRNCLGNASSNARCGTVEVKIGNTVLPFTARAVVQPTDRRDLYACPLGNIALAANYYDVFLNIQESSAATSATTETVIKLCVQK</sequence>
<evidence type="ECO:0000313" key="2">
    <source>
        <dbReference type="EMBL" id="MBB4844774.1"/>
    </source>
</evidence>
<evidence type="ECO:0000313" key="3">
    <source>
        <dbReference type="Proteomes" id="UP000562027"/>
    </source>
</evidence>
<keyword evidence="1" id="KW-1133">Transmembrane helix</keyword>
<reference evidence="2 3" key="1">
    <citation type="submission" date="2020-08" db="EMBL/GenBank/DDBJ databases">
        <title>Functional genomics of gut bacteria from endangered species of beetles.</title>
        <authorList>
            <person name="Carlos-Shanley C."/>
        </authorList>
    </citation>
    <scope>NUCLEOTIDE SEQUENCE [LARGE SCALE GENOMIC DNA]</scope>
    <source>
        <strain evidence="2 3">S00239</strain>
    </source>
</reference>
<comment type="caution">
    <text evidence="2">The sequence shown here is derived from an EMBL/GenBank/DDBJ whole genome shotgun (WGS) entry which is preliminary data.</text>
</comment>
<organism evidence="2 3">
    <name type="scientific">Roseateles oligotrophus</name>
    <dbReference type="NCBI Taxonomy" id="1769250"/>
    <lineage>
        <taxon>Bacteria</taxon>
        <taxon>Pseudomonadati</taxon>
        <taxon>Pseudomonadota</taxon>
        <taxon>Betaproteobacteria</taxon>
        <taxon>Burkholderiales</taxon>
        <taxon>Sphaerotilaceae</taxon>
        <taxon>Roseateles</taxon>
    </lineage>
</organism>
<dbReference type="Proteomes" id="UP000562027">
    <property type="component" value="Unassembled WGS sequence"/>
</dbReference>
<protein>
    <submittedName>
        <fullName evidence="2">Tfp pilus assembly protein PilX</fullName>
    </submittedName>
</protein>
<proteinExistence type="predicted"/>